<protein>
    <recommendedName>
        <fullName evidence="3">Phosphate-selective porin O and P</fullName>
    </recommendedName>
</protein>
<name>A0A517MWA8_9BACT</name>
<evidence type="ECO:0000313" key="2">
    <source>
        <dbReference type="Proteomes" id="UP000319852"/>
    </source>
</evidence>
<dbReference type="SUPFAM" id="SSF56935">
    <property type="entry name" value="Porins"/>
    <property type="match status" value="1"/>
</dbReference>
<reference evidence="1 2" key="1">
    <citation type="submission" date="2019-02" db="EMBL/GenBank/DDBJ databases">
        <title>Deep-cultivation of Planctomycetes and their phenomic and genomic characterization uncovers novel biology.</title>
        <authorList>
            <person name="Wiegand S."/>
            <person name="Jogler M."/>
            <person name="Boedeker C."/>
            <person name="Pinto D."/>
            <person name="Vollmers J."/>
            <person name="Rivas-Marin E."/>
            <person name="Kohn T."/>
            <person name="Peeters S.H."/>
            <person name="Heuer A."/>
            <person name="Rast P."/>
            <person name="Oberbeckmann S."/>
            <person name="Bunk B."/>
            <person name="Jeske O."/>
            <person name="Meyerdierks A."/>
            <person name="Storesund J.E."/>
            <person name="Kallscheuer N."/>
            <person name="Luecker S."/>
            <person name="Lage O.M."/>
            <person name="Pohl T."/>
            <person name="Merkel B.J."/>
            <person name="Hornburger P."/>
            <person name="Mueller R.-W."/>
            <person name="Bruemmer F."/>
            <person name="Labrenz M."/>
            <person name="Spormann A.M."/>
            <person name="Op den Camp H."/>
            <person name="Overmann J."/>
            <person name="Amann R."/>
            <person name="Jetten M.S.M."/>
            <person name="Mascher T."/>
            <person name="Medema M.H."/>
            <person name="Devos D.P."/>
            <person name="Kaster A.-K."/>
            <person name="Ovreas L."/>
            <person name="Rohde M."/>
            <person name="Galperin M.Y."/>
            <person name="Jogler C."/>
        </authorList>
    </citation>
    <scope>NUCLEOTIDE SEQUENCE [LARGE SCALE GENOMIC DNA]</scope>
    <source>
        <strain evidence="1 2">HG15A2</strain>
    </source>
</reference>
<dbReference type="OrthoDB" id="7490673at2"/>
<gene>
    <name evidence="1" type="ORF">HG15A2_24540</name>
</gene>
<dbReference type="RefSeq" id="WP_145060424.1">
    <property type="nucleotide sequence ID" value="NZ_CP036263.1"/>
</dbReference>
<proteinExistence type="predicted"/>
<organism evidence="1 2">
    <name type="scientific">Adhaeretor mobilis</name>
    <dbReference type="NCBI Taxonomy" id="1930276"/>
    <lineage>
        <taxon>Bacteria</taxon>
        <taxon>Pseudomonadati</taxon>
        <taxon>Planctomycetota</taxon>
        <taxon>Planctomycetia</taxon>
        <taxon>Pirellulales</taxon>
        <taxon>Lacipirellulaceae</taxon>
        <taxon>Adhaeretor</taxon>
    </lineage>
</organism>
<accession>A0A517MWA8</accession>
<dbReference type="Proteomes" id="UP000319852">
    <property type="component" value="Chromosome"/>
</dbReference>
<sequence length="444" mass="50278">MVSKNEQQSTGFQFALGLRVGGFSSLQFAKARWGLVSKVVVTTLMFCAVAHGSDFEQEKQDVGDLAERVLALEQQQELLLPLENQPVAMPPPQVPESSLSIGGAIRLNYGWRDYSEQDSDKVGDFGFELFRLDADAEYGDLGMSVQYRWYGPFEAVHHAYFSYELSPEWEAQFGIHQVPFGILPYASHSFWFNATYYLGFEDDYDTGLKFLYDSGPWDMQLAFYKNPEYIDSSRAGRYSFDLVTSDQQANEETNQFNARLAYDWELGCGVTNNLGVSVEGGQIYNTITEKMGDRFAYALHDNLTYGDWNFQLQWINYQYHPENPPGVDTDTIQVAAFQFPFLIATDADVATINLARTFSVDFRLIDTITCYSDFSKVYPSTPDSHSSTQLVLGCLLAAQERLFVYVDWIAGQNMWFAGGPGVGLNRPESGEWQSRLNINFGLYF</sequence>
<evidence type="ECO:0000313" key="1">
    <source>
        <dbReference type="EMBL" id="QDS99162.1"/>
    </source>
</evidence>
<dbReference type="AlphaFoldDB" id="A0A517MWA8"/>
<dbReference type="Gene3D" id="2.40.160.10">
    <property type="entry name" value="Porin"/>
    <property type="match status" value="1"/>
</dbReference>
<keyword evidence="2" id="KW-1185">Reference proteome</keyword>
<dbReference type="KEGG" id="amob:HG15A2_24540"/>
<evidence type="ECO:0008006" key="3">
    <source>
        <dbReference type="Google" id="ProtNLM"/>
    </source>
</evidence>
<dbReference type="EMBL" id="CP036263">
    <property type="protein sequence ID" value="QDS99162.1"/>
    <property type="molecule type" value="Genomic_DNA"/>
</dbReference>
<dbReference type="InterPro" id="IPR023614">
    <property type="entry name" value="Porin_dom_sf"/>
</dbReference>